<comment type="caution">
    <text evidence="1">The sequence shown here is derived from an EMBL/GenBank/DDBJ whole genome shotgun (WGS) entry which is preliminary data.</text>
</comment>
<proteinExistence type="predicted"/>
<dbReference type="SUPFAM" id="SSF140453">
    <property type="entry name" value="EsxAB dimer-like"/>
    <property type="match status" value="1"/>
</dbReference>
<evidence type="ECO:0000313" key="1">
    <source>
        <dbReference type="EMBL" id="RZQ60250.1"/>
    </source>
</evidence>
<protein>
    <recommendedName>
        <fullName evidence="3">WXG100 family type VII secretion target</fullName>
    </recommendedName>
</protein>
<name>A0A4Q7IZ08_9PSEU</name>
<dbReference type="OrthoDB" id="5069709at2"/>
<sequence length="142" mass="15339">MLDQLTGKPHVITSHAATWYNIANELHAMAVELADHVACDIPGWHGAAAEEHRNLMANNVEGIRQLGAISAALAEITESVGVLVAQTRRIVHDLVLDLVALTLPLPVAAVRDGTFARWARRISVYAVALGTTLTHLDRRLNG</sequence>
<keyword evidence="2" id="KW-1185">Reference proteome</keyword>
<gene>
    <name evidence="1" type="ORF">EWH70_30155</name>
</gene>
<dbReference type="AlphaFoldDB" id="A0A4Q7IZ08"/>
<dbReference type="EMBL" id="SFCC01000018">
    <property type="protein sequence ID" value="RZQ60250.1"/>
    <property type="molecule type" value="Genomic_DNA"/>
</dbReference>
<organism evidence="1 2">
    <name type="scientific">Amycolatopsis suaedae</name>
    <dbReference type="NCBI Taxonomy" id="2510978"/>
    <lineage>
        <taxon>Bacteria</taxon>
        <taxon>Bacillati</taxon>
        <taxon>Actinomycetota</taxon>
        <taxon>Actinomycetes</taxon>
        <taxon>Pseudonocardiales</taxon>
        <taxon>Pseudonocardiaceae</taxon>
        <taxon>Amycolatopsis</taxon>
    </lineage>
</organism>
<dbReference type="InterPro" id="IPR036689">
    <property type="entry name" value="ESAT-6-like_sf"/>
</dbReference>
<evidence type="ECO:0000313" key="2">
    <source>
        <dbReference type="Proteomes" id="UP000292003"/>
    </source>
</evidence>
<evidence type="ECO:0008006" key="3">
    <source>
        <dbReference type="Google" id="ProtNLM"/>
    </source>
</evidence>
<accession>A0A4Q7IZ08</accession>
<dbReference type="Proteomes" id="UP000292003">
    <property type="component" value="Unassembled WGS sequence"/>
</dbReference>
<reference evidence="1 2" key="1">
    <citation type="submission" date="2019-02" db="EMBL/GenBank/DDBJ databases">
        <title>Draft genome sequence of Amycolatopsis sp. 8-3EHSu isolated from roots of Suaeda maritima.</title>
        <authorList>
            <person name="Duangmal K."/>
            <person name="Chantavorakit T."/>
        </authorList>
    </citation>
    <scope>NUCLEOTIDE SEQUENCE [LARGE SCALE GENOMIC DNA]</scope>
    <source>
        <strain evidence="1 2">8-3EHSu</strain>
    </source>
</reference>